<proteinExistence type="predicted"/>
<dbReference type="PROSITE" id="PS50943">
    <property type="entry name" value="HTH_CROC1"/>
    <property type="match status" value="1"/>
</dbReference>
<keyword evidence="1" id="KW-0238">DNA-binding</keyword>
<dbReference type="RefSeq" id="WP_343800338.1">
    <property type="nucleotide sequence ID" value="NZ_BAAADJ010000051.1"/>
</dbReference>
<dbReference type="PANTHER" id="PTHR46797">
    <property type="entry name" value="HTH-TYPE TRANSCRIPTIONAL REGULATOR"/>
    <property type="match status" value="1"/>
</dbReference>
<feature type="domain" description="HTH cro/C1-type" evidence="2">
    <location>
        <begin position="15"/>
        <end position="69"/>
    </location>
</feature>
<sequence length="82" mass="9703">MDNKKILMRILGNRLRMRRKELGFTLEDVAKRTLLSDKYIGQIERGTRLPNLDTLYLITLSLETSLSCILDEIEYEVKKMRK</sequence>
<comment type="caution">
    <text evidence="3">The sequence shown here is derived from an EMBL/GenBank/DDBJ whole genome shotgun (WGS) entry which is preliminary data.</text>
</comment>
<dbReference type="SUPFAM" id="SSF47413">
    <property type="entry name" value="lambda repressor-like DNA-binding domains"/>
    <property type="match status" value="1"/>
</dbReference>
<reference evidence="4" key="1">
    <citation type="journal article" date="2019" name="Int. J. Syst. Evol. Microbiol.">
        <title>The Global Catalogue of Microorganisms (GCM) 10K type strain sequencing project: providing services to taxonomists for standard genome sequencing and annotation.</title>
        <authorList>
            <consortium name="The Broad Institute Genomics Platform"/>
            <consortium name="The Broad Institute Genome Sequencing Center for Infectious Disease"/>
            <person name="Wu L."/>
            <person name="Ma J."/>
        </authorList>
    </citation>
    <scope>NUCLEOTIDE SEQUENCE [LARGE SCALE GENOMIC DNA]</scope>
    <source>
        <strain evidence="4">JCM 9731</strain>
    </source>
</reference>
<evidence type="ECO:0000256" key="1">
    <source>
        <dbReference type="ARBA" id="ARBA00023125"/>
    </source>
</evidence>
<dbReference type="InterPro" id="IPR010982">
    <property type="entry name" value="Lambda_DNA-bd_dom_sf"/>
</dbReference>
<dbReference type="Gene3D" id="1.10.260.40">
    <property type="entry name" value="lambda repressor-like DNA-binding domains"/>
    <property type="match status" value="1"/>
</dbReference>
<dbReference type="InterPro" id="IPR001387">
    <property type="entry name" value="Cro/C1-type_HTH"/>
</dbReference>
<dbReference type="SMART" id="SM00530">
    <property type="entry name" value="HTH_XRE"/>
    <property type="match status" value="1"/>
</dbReference>
<protein>
    <recommendedName>
        <fullName evidence="2">HTH cro/C1-type domain-containing protein</fullName>
    </recommendedName>
</protein>
<evidence type="ECO:0000313" key="3">
    <source>
        <dbReference type="EMBL" id="GAA0337292.1"/>
    </source>
</evidence>
<dbReference type="EMBL" id="BAAADJ010000051">
    <property type="protein sequence ID" value="GAA0337292.1"/>
    <property type="molecule type" value="Genomic_DNA"/>
</dbReference>
<dbReference type="PANTHER" id="PTHR46797:SF1">
    <property type="entry name" value="METHYLPHOSPHONATE SYNTHASE"/>
    <property type="match status" value="1"/>
</dbReference>
<evidence type="ECO:0000259" key="2">
    <source>
        <dbReference type="PROSITE" id="PS50943"/>
    </source>
</evidence>
<name>A0ABP3G7Z8_9BACI</name>
<dbReference type="InterPro" id="IPR050807">
    <property type="entry name" value="TransReg_Diox_bact_type"/>
</dbReference>
<dbReference type="CDD" id="cd00093">
    <property type="entry name" value="HTH_XRE"/>
    <property type="match status" value="1"/>
</dbReference>
<gene>
    <name evidence="3" type="ORF">GCM10008967_29470</name>
</gene>
<dbReference type="Pfam" id="PF01381">
    <property type="entry name" value="HTH_3"/>
    <property type="match status" value="1"/>
</dbReference>
<keyword evidence="4" id="KW-1185">Reference proteome</keyword>
<dbReference type="Proteomes" id="UP001500782">
    <property type="component" value="Unassembled WGS sequence"/>
</dbReference>
<organism evidence="3 4">
    <name type="scientific">Bacillus carboniphilus</name>
    <dbReference type="NCBI Taxonomy" id="86663"/>
    <lineage>
        <taxon>Bacteria</taxon>
        <taxon>Bacillati</taxon>
        <taxon>Bacillota</taxon>
        <taxon>Bacilli</taxon>
        <taxon>Bacillales</taxon>
        <taxon>Bacillaceae</taxon>
        <taxon>Bacillus</taxon>
    </lineage>
</organism>
<accession>A0ABP3G7Z8</accession>
<evidence type="ECO:0000313" key="4">
    <source>
        <dbReference type="Proteomes" id="UP001500782"/>
    </source>
</evidence>